<dbReference type="InterPro" id="IPR036526">
    <property type="entry name" value="C-N_Hydrolase_sf"/>
</dbReference>
<dbReference type="EMBL" id="AP023189">
    <property type="protein sequence ID" value="BCG22507.1"/>
    <property type="molecule type" value="Genomic_DNA"/>
</dbReference>
<protein>
    <submittedName>
        <fullName evidence="4">Carbon-nitrogen hydrolase</fullName>
    </submittedName>
</protein>
<reference evidence="4 6" key="1">
    <citation type="submission" date="2020-05" db="EMBL/GenBank/DDBJ databases">
        <title>Characterization of novel class B3 metallo-beta-lactamase from novel Pseudomonas species.</title>
        <authorList>
            <person name="Yamada K."/>
            <person name="Aoki K."/>
            <person name="Ishii Y."/>
        </authorList>
    </citation>
    <scope>NUCLEOTIDE SEQUENCE [LARGE SCALE GENOMIC DNA]</scope>
    <source>
        <strain evidence="4 6">TUM18999</strain>
        <strain evidence="5 7">TUM20286</strain>
    </source>
</reference>
<dbReference type="Pfam" id="PF00795">
    <property type="entry name" value="CN_hydrolase"/>
    <property type="match status" value="1"/>
</dbReference>
<keyword evidence="7" id="KW-1185">Reference proteome</keyword>
<dbReference type="PROSITE" id="PS50263">
    <property type="entry name" value="CN_HYDROLASE"/>
    <property type="match status" value="1"/>
</dbReference>
<accession>A0A6J4DYB3</accession>
<dbReference type="CDD" id="cd07576">
    <property type="entry name" value="R-amidase_like"/>
    <property type="match status" value="1"/>
</dbReference>
<dbReference type="Proteomes" id="UP001054892">
    <property type="component" value="Unassembled WGS sequence"/>
</dbReference>
<evidence type="ECO:0000313" key="6">
    <source>
        <dbReference type="Proteomes" id="UP000509383"/>
    </source>
</evidence>
<evidence type="ECO:0000313" key="5">
    <source>
        <dbReference type="EMBL" id="GJN53527.1"/>
    </source>
</evidence>
<dbReference type="EMBL" id="BQKM01000007">
    <property type="protein sequence ID" value="GJN53527.1"/>
    <property type="molecule type" value="Genomic_DNA"/>
</dbReference>
<name>A0A6J4DYB3_9PSED</name>
<dbReference type="GO" id="GO:0033388">
    <property type="term" value="P:putrescine biosynthetic process from arginine"/>
    <property type="evidence" value="ECO:0007669"/>
    <property type="project" value="TreeGrafter"/>
</dbReference>
<dbReference type="Proteomes" id="UP000509383">
    <property type="component" value="Chromosome"/>
</dbReference>
<dbReference type="InterPro" id="IPR001110">
    <property type="entry name" value="UPF0012_CS"/>
</dbReference>
<gene>
    <name evidence="4" type="ORF">TUM18999_06980</name>
    <name evidence="5" type="ORF">TUM20286_32790</name>
</gene>
<dbReference type="KEGG" id="ptw:TUM18999_06980"/>
<evidence type="ECO:0000256" key="1">
    <source>
        <dbReference type="ARBA" id="ARBA00010613"/>
    </source>
</evidence>
<dbReference type="Gene3D" id="3.60.110.10">
    <property type="entry name" value="Carbon-nitrogen hydrolase"/>
    <property type="match status" value="1"/>
</dbReference>
<evidence type="ECO:0000313" key="7">
    <source>
        <dbReference type="Proteomes" id="UP001054892"/>
    </source>
</evidence>
<comment type="similarity">
    <text evidence="1">Belongs to the carbon-nitrogen hydrolase superfamily. NIT1/NIT2 family.</text>
</comment>
<dbReference type="PANTHER" id="PTHR43674">
    <property type="entry name" value="NITRILASE C965.09-RELATED"/>
    <property type="match status" value="1"/>
</dbReference>
<feature type="domain" description="CN hydrolase" evidence="3">
    <location>
        <begin position="1"/>
        <end position="239"/>
    </location>
</feature>
<dbReference type="InterPro" id="IPR050345">
    <property type="entry name" value="Aliph_Amidase/BUP"/>
</dbReference>
<dbReference type="RefSeq" id="WP_173177570.1">
    <property type="nucleotide sequence ID" value="NZ_AP023189.1"/>
</dbReference>
<proteinExistence type="inferred from homology"/>
<dbReference type="AlphaFoldDB" id="A0A6J4DYB3"/>
<evidence type="ECO:0000256" key="2">
    <source>
        <dbReference type="ARBA" id="ARBA00022801"/>
    </source>
</evidence>
<dbReference type="InterPro" id="IPR044083">
    <property type="entry name" value="RamA-like"/>
</dbReference>
<dbReference type="GO" id="GO:0050126">
    <property type="term" value="F:N-carbamoylputrescine amidase activity"/>
    <property type="evidence" value="ECO:0007669"/>
    <property type="project" value="TreeGrafter"/>
</dbReference>
<organism evidence="4 6">
    <name type="scientific">Pseudomonas tohonis</name>
    <dbReference type="NCBI Taxonomy" id="2725477"/>
    <lineage>
        <taxon>Bacteria</taxon>
        <taxon>Pseudomonadati</taxon>
        <taxon>Pseudomonadota</taxon>
        <taxon>Gammaproteobacteria</taxon>
        <taxon>Pseudomonadales</taxon>
        <taxon>Pseudomonadaceae</taxon>
        <taxon>Pseudomonas</taxon>
    </lineage>
</organism>
<dbReference type="SUPFAM" id="SSF56317">
    <property type="entry name" value="Carbon-nitrogen hydrolase"/>
    <property type="match status" value="1"/>
</dbReference>
<evidence type="ECO:0000259" key="3">
    <source>
        <dbReference type="PROSITE" id="PS50263"/>
    </source>
</evidence>
<sequence>MRIALYQCPPLPLDPEANLARLHRQAAEAARRGARLLVGPEMYLSGYNIGREAAQTLAQPDDGPWAQRVAAIAREQGIAILYGYPERGEDGVLYNSAQLIDARGERLGNYRKTHLFGELDRGMFSPGEAPCPIIELEGWKLGVLICYDVEFPENVRRLAMAGAELVLVPTANMVPYDFVCDVLVRTRAYESQCYLAYANYCGAEGAIRYCGLSSLNGPDGEQTARAGRDETLLLADLAHEALQTSRAAIAYLHDRRPELYRP</sequence>
<dbReference type="PANTHER" id="PTHR43674:SF2">
    <property type="entry name" value="BETA-UREIDOPROPIONASE"/>
    <property type="match status" value="1"/>
</dbReference>
<keyword evidence="2 4" id="KW-0378">Hydrolase</keyword>
<dbReference type="PROSITE" id="PS01227">
    <property type="entry name" value="UPF0012"/>
    <property type="match status" value="1"/>
</dbReference>
<evidence type="ECO:0000313" key="4">
    <source>
        <dbReference type="EMBL" id="BCG22507.1"/>
    </source>
</evidence>
<dbReference type="InterPro" id="IPR003010">
    <property type="entry name" value="C-N_Hydrolase"/>
</dbReference>